<feature type="domain" description="Carrier" evidence="2">
    <location>
        <begin position="202"/>
        <end position="279"/>
    </location>
</feature>
<dbReference type="InterPro" id="IPR036736">
    <property type="entry name" value="ACP-like_sf"/>
</dbReference>
<dbReference type="InterPro" id="IPR009081">
    <property type="entry name" value="PP-bd_ACP"/>
</dbReference>
<organism evidence="3 4">
    <name type="scientific">Gandjariella thermophila</name>
    <dbReference type="NCBI Taxonomy" id="1931992"/>
    <lineage>
        <taxon>Bacteria</taxon>
        <taxon>Bacillati</taxon>
        <taxon>Actinomycetota</taxon>
        <taxon>Actinomycetes</taxon>
        <taxon>Pseudonocardiales</taxon>
        <taxon>Pseudonocardiaceae</taxon>
        <taxon>Gandjariella</taxon>
    </lineage>
</organism>
<dbReference type="RefSeq" id="WP_137815765.1">
    <property type="nucleotide sequence ID" value="NZ_BJFL01000028.1"/>
</dbReference>
<evidence type="ECO:0000259" key="2">
    <source>
        <dbReference type="PROSITE" id="PS50075"/>
    </source>
</evidence>
<keyword evidence="4" id="KW-1185">Reference proteome</keyword>
<dbReference type="OrthoDB" id="9808281at2"/>
<proteinExistence type="predicted"/>
<evidence type="ECO:0000256" key="1">
    <source>
        <dbReference type="ARBA" id="ARBA00022679"/>
    </source>
</evidence>
<dbReference type="Pfam" id="PF01648">
    <property type="entry name" value="ACPS"/>
    <property type="match status" value="1"/>
</dbReference>
<dbReference type="AlphaFoldDB" id="A0A4D4JDP3"/>
<dbReference type="Pfam" id="PF00550">
    <property type="entry name" value="PP-binding"/>
    <property type="match status" value="1"/>
</dbReference>
<dbReference type="Proteomes" id="UP000298860">
    <property type="component" value="Unassembled WGS sequence"/>
</dbReference>
<accession>A0A4D4JDP3</accession>
<dbReference type="GO" id="GO:0000287">
    <property type="term" value="F:magnesium ion binding"/>
    <property type="evidence" value="ECO:0007669"/>
    <property type="project" value="InterPro"/>
</dbReference>
<evidence type="ECO:0000313" key="4">
    <source>
        <dbReference type="Proteomes" id="UP000298860"/>
    </source>
</evidence>
<sequence>MTRGVLLAVSDTPLAVRDLTAGEAARLAERRSPRGRRLWLTARHALRRALLATGRPADTAAYRFPNRIASLSYAGDLAVAAVLTGDVGAVAGVGVDVEVGRYPEPRTAPLFLTGPELSWWDGAPAARRGAELLRLWTVKEALFKADPGNAGRTLRHYATDRPAARRGRATRPGAEFRYASLALPRGALTVALGLSPSHEGNAMREIDFDSVAKHVSSLISVPVERLGPDVTIAEVVPDSFTLVEVSVDLQEEFDVVLRQQDLREMHTLGDLVSLLRTRQAEQVAS</sequence>
<protein>
    <recommendedName>
        <fullName evidence="2">Carrier domain-containing protein</fullName>
    </recommendedName>
</protein>
<gene>
    <name evidence="3" type="ORF">GTS_44010</name>
</gene>
<dbReference type="SUPFAM" id="SSF47336">
    <property type="entry name" value="ACP-like"/>
    <property type="match status" value="1"/>
</dbReference>
<evidence type="ECO:0000313" key="3">
    <source>
        <dbReference type="EMBL" id="GDY32768.1"/>
    </source>
</evidence>
<dbReference type="Gene3D" id="1.10.1200.10">
    <property type="entry name" value="ACP-like"/>
    <property type="match status" value="1"/>
</dbReference>
<dbReference type="GO" id="GO:0008897">
    <property type="term" value="F:holo-[acyl-carrier-protein] synthase activity"/>
    <property type="evidence" value="ECO:0007669"/>
    <property type="project" value="InterPro"/>
</dbReference>
<comment type="caution">
    <text evidence="3">The sequence shown here is derived from an EMBL/GenBank/DDBJ whole genome shotgun (WGS) entry which is preliminary data.</text>
</comment>
<keyword evidence="1" id="KW-0808">Transferase</keyword>
<dbReference type="SUPFAM" id="SSF56214">
    <property type="entry name" value="4'-phosphopantetheinyl transferase"/>
    <property type="match status" value="1"/>
</dbReference>
<reference evidence="4" key="1">
    <citation type="submission" date="2019-04" db="EMBL/GenBank/DDBJ databases">
        <title>Draft genome sequence of Pseudonocardiaceae bacterium SL3-2-4.</title>
        <authorList>
            <person name="Ningsih F."/>
            <person name="Yokota A."/>
            <person name="Sakai Y."/>
            <person name="Nanatani K."/>
            <person name="Yabe S."/>
            <person name="Oetari A."/>
            <person name="Sjamsuridzal W."/>
        </authorList>
    </citation>
    <scope>NUCLEOTIDE SEQUENCE [LARGE SCALE GENOMIC DNA]</scope>
    <source>
        <strain evidence="4">SL3-2-4</strain>
    </source>
</reference>
<dbReference type="Gene3D" id="3.90.470.20">
    <property type="entry name" value="4'-phosphopantetheinyl transferase domain"/>
    <property type="match status" value="1"/>
</dbReference>
<dbReference type="EMBL" id="BJFL01000028">
    <property type="protein sequence ID" value="GDY32768.1"/>
    <property type="molecule type" value="Genomic_DNA"/>
</dbReference>
<dbReference type="InterPro" id="IPR037143">
    <property type="entry name" value="4-PPantetheinyl_Trfase_dom_sf"/>
</dbReference>
<dbReference type="PROSITE" id="PS50075">
    <property type="entry name" value="CARRIER"/>
    <property type="match status" value="1"/>
</dbReference>
<name>A0A4D4JDP3_9PSEU</name>
<dbReference type="InterPro" id="IPR008278">
    <property type="entry name" value="4-PPantetheinyl_Trfase_dom"/>
</dbReference>